<keyword evidence="11" id="KW-0411">Iron-sulfur</keyword>
<evidence type="ECO:0000313" key="17">
    <source>
        <dbReference type="Proteomes" id="UP000199092"/>
    </source>
</evidence>
<evidence type="ECO:0000256" key="2">
    <source>
        <dbReference type="ARBA" id="ARBA00004141"/>
    </source>
</evidence>
<evidence type="ECO:0000256" key="14">
    <source>
        <dbReference type="SAM" id="Phobius"/>
    </source>
</evidence>
<evidence type="ECO:0000256" key="10">
    <source>
        <dbReference type="ARBA" id="ARBA00023004"/>
    </source>
</evidence>
<feature type="domain" description="FAD-binding FR-type" evidence="15">
    <location>
        <begin position="244"/>
        <end position="344"/>
    </location>
</feature>
<protein>
    <submittedName>
        <fullName evidence="16">Ferredoxin-NADP reductase</fullName>
    </submittedName>
</protein>
<feature type="compositionally biased region" description="Polar residues" evidence="13">
    <location>
        <begin position="1"/>
        <end position="12"/>
    </location>
</feature>
<gene>
    <name evidence="16" type="ORF">SAMN04488543_0161</name>
</gene>
<dbReference type="Pfam" id="PF08022">
    <property type="entry name" value="FAD_binding_8"/>
    <property type="match status" value="1"/>
</dbReference>
<dbReference type="PROSITE" id="PS51384">
    <property type="entry name" value="FAD_FR"/>
    <property type="match status" value="1"/>
</dbReference>
<sequence length="468" mass="50608">MTSPSIEPQSYRQAPASDVPDDVEPRLYTPVPGPSRKRLRPRQVLLAIQLGAGAVAVWPLALALQAPQPLQLAPLLAHVAGMLAGFGVVVLLALMSRAPALERGVGADVLARWHGKGGRVVVGLVLVHAWAAVLAWQQSRQENALVALGQVLGLPGLVATSLGTLLLLSVAAGSIRAARRRLSYESWHSLHLITYLAVALTFLHQLAGPDLAGHRVMQVGWSLLYTFVFALLLRYRVLAPLQQAARHRLRVRSVVAEGHGVVSIEVEGEHLDELQAEAGQFFRWRFLTPDTWLTAHPFSLSAPPTKDRLRLTVKALGTGSAQLQSVAVGTWVVAEGPYGAMTAARRTQRHVLLIAGGVGITPMRALFETLPLAAGQDLTLLYRARTLDDVPFRGELEAIARDRGARVRYLLGIDPDCLTAGGLLAEIPDLTDRDVYLCGSLRMADAVRAAVLEAGLPPERLHEERFAF</sequence>
<dbReference type="PANTHER" id="PTHR47354">
    <property type="entry name" value="NADH OXIDOREDUCTASE HCR"/>
    <property type="match status" value="1"/>
</dbReference>
<feature type="transmembrane region" description="Helical" evidence="14">
    <location>
        <begin position="156"/>
        <end position="178"/>
    </location>
</feature>
<keyword evidence="12 14" id="KW-0472">Membrane</keyword>
<evidence type="ECO:0000256" key="12">
    <source>
        <dbReference type="ARBA" id="ARBA00023136"/>
    </source>
</evidence>
<dbReference type="GO" id="GO:0016020">
    <property type="term" value="C:membrane"/>
    <property type="evidence" value="ECO:0007669"/>
    <property type="project" value="UniProtKB-SubCell"/>
</dbReference>
<dbReference type="GO" id="GO:0016491">
    <property type="term" value="F:oxidoreductase activity"/>
    <property type="evidence" value="ECO:0007669"/>
    <property type="project" value="UniProtKB-KW"/>
</dbReference>
<dbReference type="RefSeq" id="WP_091408789.1">
    <property type="nucleotide sequence ID" value="NZ_LT629749.1"/>
</dbReference>
<feature type="region of interest" description="Disordered" evidence="13">
    <location>
        <begin position="1"/>
        <end position="35"/>
    </location>
</feature>
<evidence type="ECO:0000256" key="5">
    <source>
        <dbReference type="ARBA" id="ARBA00022714"/>
    </source>
</evidence>
<evidence type="ECO:0000256" key="3">
    <source>
        <dbReference type="ARBA" id="ARBA00022630"/>
    </source>
</evidence>
<dbReference type="InterPro" id="IPR039261">
    <property type="entry name" value="FNR_nucleotide-bd"/>
</dbReference>
<dbReference type="InterPro" id="IPR017927">
    <property type="entry name" value="FAD-bd_FR_type"/>
</dbReference>
<comment type="cofactor">
    <cofactor evidence="1">
        <name>FAD</name>
        <dbReference type="ChEBI" id="CHEBI:57692"/>
    </cofactor>
</comment>
<evidence type="ECO:0000256" key="6">
    <source>
        <dbReference type="ARBA" id="ARBA00022723"/>
    </source>
</evidence>
<name>A0A1H1LBB8_9ACTN</name>
<dbReference type="Proteomes" id="UP000199092">
    <property type="component" value="Chromosome I"/>
</dbReference>
<evidence type="ECO:0000256" key="9">
    <source>
        <dbReference type="ARBA" id="ARBA00023002"/>
    </source>
</evidence>
<dbReference type="GO" id="GO:0051537">
    <property type="term" value="F:2 iron, 2 sulfur cluster binding"/>
    <property type="evidence" value="ECO:0007669"/>
    <property type="project" value="UniProtKB-KW"/>
</dbReference>
<feature type="transmembrane region" description="Helical" evidence="14">
    <location>
        <begin position="44"/>
        <end position="63"/>
    </location>
</feature>
<dbReference type="InterPro" id="IPR001433">
    <property type="entry name" value="OxRdtase_FAD/NAD-bd"/>
</dbReference>
<keyword evidence="8 14" id="KW-1133">Transmembrane helix</keyword>
<dbReference type="Gene3D" id="3.40.50.80">
    <property type="entry name" value="Nucleotide-binding domain of ferredoxin-NADP reductase (FNR) module"/>
    <property type="match status" value="1"/>
</dbReference>
<keyword evidence="10" id="KW-0408">Iron</keyword>
<evidence type="ECO:0000256" key="11">
    <source>
        <dbReference type="ARBA" id="ARBA00023014"/>
    </source>
</evidence>
<dbReference type="Pfam" id="PF01794">
    <property type="entry name" value="Ferric_reduct"/>
    <property type="match status" value="1"/>
</dbReference>
<dbReference type="GO" id="GO:0046872">
    <property type="term" value="F:metal ion binding"/>
    <property type="evidence" value="ECO:0007669"/>
    <property type="project" value="UniProtKB-KW"/>
</dbReference>
<dbReference type="InterPro" id="IPR013112">
    <property type="entry name" value="FAD-bd_8"/>
</dbReference>
<dbReference type="PANTHER" id="PTHR47354:SF8">
    <property type="entry name" value="1,2-PHENYLACETYL-COA EPOXIDASE, SUBUNIT E"/>
    <property type="match status" value="1"/>
</dbReference>
<reference evidence="16 17" key="1">
    <citation type="submission" date="2016-10" db="EMBL/GenBank/DDBJ databases">
        <authorList>
            <person name="de Groot N.N."/>
        </authorList>
    </citation>
    <scope>NUCLEOTIDE SEQUENCE [LARGE SCALE GENOMIC DNA]</scope>
    <source>
        <strain evidence="16 17">DSM 21741</strain>
    </source>
</reference>
<dbReference type="OrthoDB" id="9801223at2"/>
<dbReference type="AlphaFoldDB" id="A0A1H1LBB8"/>
<evidence type="ECO:0000256" key="7">
    <source>
        <dbReference type="ARBA" id="ARBA00022827"/>
    </source>
</evidence>
<keyword evidence="5" id="KW-0001">2Fe-2S</keyword>
<dbReference type="STRING" id="546871.SAMN04488543_0161"/>
<evidence type="ECO:0000256" key="4">
    <source>
        <dbReference type="ARBA" id="ARBA00022692"/>
    </source>
</evidence>
<comment type="subcellular location">
    <subcellularLocation>
        <location evidence="2">Membrane</location>
        <topology evidence="2">Multi-pass membrane protein</topology>
    </subcellularLocation>
</comment>
<keyword evidence="6" id="KW-0479">Metal-binding</keyword>
<dbReference type="EMBL" id="LT629749">
    <property type="protein sequence ID" value="SDR71169.1"/>
    <property type="molecule type" value="Genomic_DNA"/>
</dbReference>
<evidence type="ECO:0000256" key="1">
    <source>
        <dbReference type="ARBA" id="ARBA00001974"/>
    </source>
</evidence>
<proteinExistence type="predicted"/>
<feature type="transmembrane region" description="Helical" evidence="14">
    <location>
        <begin position="75"/>
        <end position="96"/>
    </location>
</feature>
<organism evidence="16 17">
    <name type="scientific">Friedmanniella luteola</name>
    <dbReference type="NCBI Taxonomy" id="546871"/>
    <lineage>
        <taxon>Bacteria</taxon>
        <taxon>Bacillati</taxon>
        <taxon>Actinomycetota</taxon>
        <taxon>Actinomycetes</taxon>
        <taxon>Propionibacteriales</taxon>
        <taxon>Nocardioidaceae</taxon>
        <taxon>Friedmanniella</taxon>
    </lineage>
</organism>
<feature type="transmembrane region" description="Helical" evidence="14">
    <location>
        <begin position="219"/>
        <end position="238"/>
    </location>
</feature>
<keyword evidence="3" id="KW-0285">Flavoprotein</keyword>
<dbReference type="Gene3D" id="2.40.30.10">
    <property type="entry name" value="Translation factors"/>
    <property type="match status" value="1"/>
</dbReference>
<dbReference type="SUPFAM" id="SSF52343">
    <property type="entry name" value="Ferredoxin reductase-like, C-terminal NADP-linked domain"/>
    <property type="match status" value="1"/>
</dbReference>
<accession>A0A1H1LBB8</accession>
<dbReference type="InterPro" id="IPR050415">
    <property type="entry name" value="MRET"/>
</dbReference>
<evidence type="ECO:0000256" key="8">
    <source>
        <dbReference type="ARBA" id="ARBA00022989"/>
    </source>
</evidence>
<evidence type="ECO:0000259" key="15">
    <source>
        <dbReference type="PROSITE" id="PS51384"/>
    </source>
</evidence>
<keyword evidence="7" id="KW-0274">FAD</keyword>
<dbReference type="InterPro" id="IPR017938">
    <property type="entry name" value="Riboflavin_synthase-like_b-brl"/>
</dbReference>
<evidence type="ECO:0000313" key="16">
    <source>
        <dbReference type="EMBL" id="SDR71169.1"/>
    </source>
</evidence>
<keyword evidence="4 14" id="KW-0812">Transmembrane</keyword>
<dbReference type="PRINTS" id="PR00410">
    <property type="entry name" value="PHEHYDRXLASE"/>
</dbReference>
<dbReference type="InterPro" id="IPR013130">
    <property type="entry name" value="Fe3_Rdtase_TM_dom"/>
</dbReference>
<dbReference type="GO" id="GO:0050660">
    <property type="term" value="F:flavin adenine dinucleotide binding"/>
    <property type="evidence" value="ECO:0007669"/>
    <property type="project" value="TreeGrafter"/>
</dbReference>
<dbReference type="Pfam" id="PF00175">
    <property type="entry name" value="NAD_binding_1"/>
    <property type="match status" value="1"/>
</dbReference>
<keyword evidence="9" id="KW-0560">Oxidoreductase</keyword>
<dbReference type="SUPFAM" id="SSF63380">
    <property type="entry name" value="Riboflavin synthase domain-like"/>
    <property type="match status" value="1"/>
</dbReference>
<feature type="transmembrane region" description="Helical" evidence="14">
    <location>
        <begin position="117"/>
        <end position="136"/>
    </location>
</feature>
<feature type="transmembrane region" description="Helical" evidence="14">
    <location>
        <begin position="190"/>
        <end position="207"/>
    </location>
</feature>
<dbReference type="CDD" id="cd06198">
    <property type="entry name" value="FNR_like_3"/>
    <property type="match status" value="1"/>
</dbReference>
<evidence type="ECO:0000256" key="13">
    <source>
        <dbReference type="SAM" id="MobiDB-lite"/>
    </source>
</evidence>
<keyword evidence="17" id="KW-1185">Reference proteome</keyword>